<dbReference type="GO" id="GO:0006629">
    <property type="term" value="P:lipid metabolic process"/>
    <property type="evidence" value="ECO:0007669"/>
    <property type="project" value="InterPro"/>
</dbReference>
<protein>
    <recommendedName>
        <fullName evidence="3">Phosphatidylinositol-specific phospholipase C X domain-containing protein</fullName>
    </recommendedName>
</protein>
<evidence type="ECO:0008006" key="3">
    <source>
        <dbReference type="Google" id="ProtNLM"/>
    </source>
</evidence>
<evidence type="ECO:0000256" key="1">
    <source>
        <dbReference type="SAM" id="MobiDB-lite"/>
    </source>
</evidence>
<dbReference type="Gene3D" id="3.20.20.190">
    <property type="entry name" value="Phosphatidylinositol (PI) phosphodiesterase"/>
    <property type="match status" value="1"/>
</dbReference>
<gene>
    <name evidence="2" type="ORF">ASEP1449_LOCUS20248</name>
</gene>
<organism evidence="2">
    <name type="scientific">Attheya septentrionalis</name>
    <dbReference type="NCBI Taxonomy" id="420275"/>
    <lineage>
        <taxon>Eukaryota</taxon>
        <taxon>Sar</taxon>
        <taxon>Stramenopiles</taxon>
        <taxon>Ochrophyta</taxon>
        <taxon>Bacillariophyta</taxon>
        <taxon>Coscinodiscophyceae</taxon>
        <taxon>Chaetocerotophycidae</taxon>
        <taxon>Chaetocerotales</taxon>
        <taxon>Attheyaceae</taxon>
        <taxon>Attheya</taxon>
    </lineage>
</organism>
<dbReference type="EMBL" id="HBHQ01029832">
    <property type="protein sequence ID" value="CAD9828413.1"/>
    <property type="molecule type" value="Transcribed_RNA"/>
</dbReference>
<proteinExistence type="predicted"/>
<dbReference type="PANTHER" id="PTHR13593">
    <property type="match status" value="1"/>
</dbReference>
<reference evidence="2" key="1">
    <citation type="submission" date="2021-01" db="EMBL/GenBank/DDBJ databases">
        <authorList>
            <person name="Corre E."/>
            <person name="Pelletier E."/>
            <person name="Niang G."/>
            <person name="Scheremetjew M."/>
            <person name="Finn R."/>
            <person name="Kale V."/>
            <person name="Holt S."/>
            <person name="Cochrane G."/>
            <person name="Meng A."/>
            <person name="Brown T."/>
            <person name="Cohen L."/>
        </authorList>
    </citation>
    <scope>NUCLEOTIDE SEQUENCE</scope>
    <source>
        <strain evidence="2">CCMP2084</strain>
    </source>
</reference>
<dbReference type="PANTHER" id="PTHR13593:SF113">
    <property type="entry name" value="SI:DKEY-266F7.9"/>
    <property type="match status" value="1"/>
</dbReference>
<evidence type="ECO:0000313" key="2">
    <source>
        <dbReference type="EMBL" id="CAD9828413.1"/>
    </source>
</evidence>
<dbReference type="InterPro" id="IPR017946">
    <property type="entry name" value="PLC-like_Pdiesterase_TIM-brl"/>
</dbReference>
<dbReference type="AlphaFoldDB" id="A0A7S2XTF8"/>
<feature type="region of interest" description="Disordered" evidence="1">
    <location>
        <begin position="12"/>
        <end position="40"/>
    </location>
</feature>
<dbReference type="SUPFAM" id="SSF51695">
    <property type="entry name" value="PLC-like phosphodiesterases"/>
    <property type="match status" value="1"/>
</dbReference>
<accession>A0A7S2XTF8</accession>
<name>A0A7S2XTF8_9STRA</name>
<feature type="compositionally biased region" description="Polar residues" evidence="1">
    <location>
        <begin position="23"/>
        <end position="32"/>
    </location>
</feature>
<dbReference type="Pfam" id="PF26146">
    <property type="entry name" value="PI-PLC_X"/>
    <property type="match status" value="1"/>
</dbReference>
<dbReference type="GO" id="GO:0008081">
    <property type="term" value="F:phosphoric diester hydrolase activity"/>
    <property type="evidence" value="ECO:0007669"/>
    <property type="project" value="InterPro"/>
</dbReference>
<sequence>MRLIDSYNCVRNSPKKAQKSKTEQNQDTSSMQLCVRSRSRRPAKMSNSLCDTFRVKKAVFLIMVLCFRHVNSDNPCLPFDTCAKCTSARYAHQHQSKNIIPVAENKERKETYLRVVDNQANGPLCVWVPGNFTCVPLGHNERAAIDVLIEYEYDCPLFPPHKPPDFLPNWMGVLWKNGTDGRFGRLSLLDLSLPGTHDSMTYDLSLTVSEEGLDNFYKISEALHFWSKWSGKSPDLSSGEIEDFLRLQAQTQKLSITEQLDNGIRFIDFRIMFEQDKKEWYSIHFMQSREPMETYLRQIRNWLDEHPYEVVIIWLSRQGDQSATGNYQYPNVTPEEKQTMWRVYMSIFEGLMLDTKESPVNVTSFEVLIRRNHRLISYVSDYLEFTASSRFALDGALIANYHRGDGVFNEPLNIKRHAEYFDNAADQNQQARTQSGFTLMSMNTEGTSWQIIDSAKNRFMPSELVGSISRSLTEAIVNDGTAFQSCHARCNIPGIVNWCPETLLDIAQLTSYYNQISIENAYQSFLKSIKSPGKLPPRAFPNAFYLDSLDNEGTIRTGTELLNGVERSAKMKEHKTSKYAYVDTVVAYNIHTACQNHHTGPIPSNISIFPFATDKLNQCDSTIAFIEGRRTSNPLQLWDLPDFGRLTNWP</sequence>
<dbReference type="InterPro" id="IPR051057">
    <property type="entry name" value="PI-PLC_domain"/>
</dbReference>